<reference evidence="1 2" key="2">
    <citation type="journal article" date="2013" name="Genome Announc.">
        <title>Draft Genome Sequence of Methylobacterium mesophilicum Strain SR1.6/6, Isolated from Citrus sinensis.</title>
        <authorList>
            <person name="Marinho Almeida D."/>
            <person name="Dini-Andreote F."/>
            <person name="Camargo Neves A.A."/>
            <person name="Juca Ramos R.T."/>
            <person name="Andreote F.D."/>
            <person name="Carneiro A.R."/>
            <person name="Oliveira de Souza Lima A."/>
            <person name="Caracciolo Gomes de Sa P.H."/>
            <person name="Ribeiro Barbosa M.S."/>
            <person name="Araujo W.L."/>
            <person name="Silva A."/>
        </authorList>
    </citation>
    <scope>NUCLEOTIDE SEQUENCE [LARGE SCALE GENOMIC DNA]</scope>
    <source>
        <strain evidence="1 2">SR1.6/6</strain>
    </source>
</reference>
<gene>
    <name evidence="1" type="ORF">MMSR116_24275</name>
</gene>
<reference evidence="1 2" key="1">
    <citation type="journal article" date="2012" name="Genet. Mol. Biol.">
        <title>Analysis of 16S rRNA and mxaF genes revealing insights into Methylobacterium niche-specific plant association.</title>
        <authorList>
            <person name="Dourado M.N."/>
            <person name="Andreote F.D."/>
            <person name="Dini-Andreote F."/>
            <person name="Conti R."/>
            <person name="Araujo J.M."/>
            <person name="Araujo W.L."/>
        </authorList>
    </citation>
    <scope>NUCLEOTIDE SEQUENCE [LARGE SCALE GENOMIC DNA]</scope>
    <source>
        <strain evidence="1 2">SR1.6/6</strain>
    </source>
</reference>
<dbReference type="AlphaFoldDB" id="A0A6B9FS14"/>
<dbReference type="RefSeq" id="WP_039894249.1">
    <property type="nucleotide sequence ID" value="NZ_CP043538.1"/>
</dbReference>
<evidence type="ECO:0000313" key="1">
    <source>
        <dbReference type="EMBL" id="QGY04679.1"/>
    </source>
</evidence>
<name>A0A6B9FS14_9HYPH</name>
<evidence type="ECO:0000313" key="2">
    <source>
        <dbReference type="Proteomes" id="UP000012488"/>
    </source>
</evidence>
<dbReference type="EMBL" id="CP043538">
    <property type="protein sequence ID" value="QGY04679.1"/>
    <property type="molecule type" value="Genomic_DNA"/>
</dbReference>
<organism evidence="1 2">
    <name type="scientific">Methylobacterium mesophilicum SR1.6/6</name>
    <dbReference type="NCBI Taxonomy" id="908290"/>
    <lineage>
        <taxon>Bacteria</taxon>
        <taxon>Pseudomonadati</taxon>
        <taxon>Pseudomonadota</taxon>
        <taxon>Alphaproteobacteria</taxon>
        <taxon>Hyphomicrobiales</taxon>
        <taxon>Methylobacteriaceae</taxon>
        <taxon>Methylobacterium</taxon>
    </lineage>
</organism>
<accession>A0A6B9FS14</accession>
<dbReference type="KEGG" id="mmes:MMSR116_24275"/>
<dbReference type="Proteomes" id="UP000012488">
    <property type="component" value="Chromosome"/>
</dbReference>
<protein>
    <submittedName>
        <fullName evidence="1">Uncharacterized protein</fullName>
    </submittedName>
</protein>
<sequence>MPRVARCVAGGIPVDITWSRTGRLTLSTGEHAAHRPLLEQAAEHLLAARQALAHLPEPDLKARGQMRC</sequence>
<proteinExistence type="predicted"/>